<dbReference type="Pfam" id="PF13391">
    <property type="entry name" value="HNH_2"/>
    <property type="match status" value="1"/>
</dbReference>
<protein>
    <submittedName>
        <fullName evidence="2">HNH endonuclease</fullName>
    </submittedName>
</protein>
<evidence type="ECO:0000313" key="3">
    <source>
        <dbReference type="Proteomes" id="UP000236003"/>
    </source>
</evidence>
<proteinExistence type="predicted"/>
<accession>A0A2N8R9H0</accession>
<dbReference type="EMBL" id="POUM01000022">
    <property type="protein sequence ID" value="PNF57731.1"/>
    <property type="molecule type" value="Genomic_DNA"/>
</dbReference>
<reference evidence="2 3" key="1">
    <citation type="submission" date="2018-01" db="EMBL/GenBank/DDBJ databases">
        <title>Denitrification phenotypes of diverse strains of Pseudomonas stutzeri.</title>
        <authorList>
            <person name="Milligan D.A."/>
            <person name="Bergaust L."/>
            <person name="Bakken L.R."/>
            <person name="Frostegard A."/>
        </authorList>
    </citation>
    <scope>NUCLEOTIDE SEQUENCE [LARGE SCALE GENOMIC DNA]</scope>
    <source>
        <strain evidence="2 3">CCUG 44592</strain>
    </source>
</reference>
<dbReference type="Proteomes" id="UP000236003">
    <property type="component" value="Unassembled WGS sequence"/>
</dbReference>
<keyword evidence="2" id="KW-0255">Endonuclease</keyword>
<organism evidence="2 3">
    <name type="scientific">Stutzerimonas stutzeri</name>
    <name type="common">Pseudomonas stutzeri</name>
    <dbReference type="NCBI Taxonomy" id="316"/>
    <lineage>
        <taxon>Bacteria</taxon>
        <taxon>Pseudomonadati</taxon>
        <taxon>Pseudomonadota</taxon>
        <taxon>Gammaproteobacteria</taxon>
        <taxon>Pseudomonadales</taxon>
        <taxon>Pseudomonadaceae</taxon>
        <taxon>Stutzerimonas</taxon>
    </lineage>
</organism>
<sequence length="320" mass="35276">MYPEVKAALQQMGWISGEASNEAPRLSELQSVAKHAVPTPDVGMLSINEVITTLQQRGFTKPAQSGLKVVRLDHPDLASPVYVKQSSSIHARLQAPLVLHPQYEADVQDLLSLPGIARGHTRYYHNSNLRGFPKRRNGGASDIAYGVDVGFHNSAALLMLVDQLLGESRTLVSNSEHSADLAQVLPEDIALTDTERDALIKARVGQSGYRDELLGYWGGCAVTDCCVPTLLRASHIKPWRAASGAERLDKFNGLLLTPNLDLAFDQGLISFDDHGQILLGEDLDPDSARALNITPDLRLRQIDPRHRGYLAWHRDNLFRK</sequence>
<comment type="caution">
    <text evidence="2">The sequence shown here is derived from an EMBL/GenBank/DDBJ whole genome shotgun (WGS) entry which is preliminary data.</text>
</comment>
<dbReference type="GO" id="GO:0004519">
    <property type="term" value="F:endonuclease activity"/>
    <property type="evidence" value="ECO:0007669"/>
    <property type="project" value="UniProtKB-KW"/>
</dbReference>
<gene>
    <name evidence="2" type="ORF">CXK99_20360</name>
</gene>
<dbReference type="InterPro" id="IPR003615">
    <property type="entry name" value="HNH_nuc"/>
</dbReference>
<dbReference type="AlphaFoldDB" id="A0A2N8R9H0"/>
<name>A0A2N8R9H0_STUST</name>
<feature type="domain" description="HNH nuclease" evidence="1">
    <location>
        <begin position="220"/>
        <end position="272"/>
    </location>
</feature>
<evidence type="ECO:0000259" key="1">
    <source>
        <dbReference type="Pfam" id="PF13391"/>
    </source>
</evidence>
<evidence type="ECO:0000313" key="2">
    <source>
        <dbReference type="EMBL" id="PNF57731.1"/>
    </source>
</evidence>
<keyword evidence="2" id="KW-0540">Nuclease</keyword>
<keyword evidence="2" id="KW-0378">Hydrolase</keyword>